<dbReference type="RefSeq" id="WP_189174002.1">
    <property type="nucleotide sequence ID" value="NZ_BMNG01000005.1"/>
</dbReference>
<evidence type="ECO:0000313" key="2">
    <source>
        <dbReference type="EMBL" id="GGO42913.1"/>
    </source>
</evidence>
<dbReference type="PANTHER" id="PTHR32015">
    <property type="entry name" value="FASTING INDUCED LIPASE"/>
    <property type="match status" value="1"/>
</dbReference>
<dbReference type="Pfam" id="PF01674">
    <property type="entry name" value="Lipase_2"/>
    <property type="match status" value="1"/>
</dbReference>
<dbReference type="PANTHER" id="PTHR32015:SF1">
    <property type="entry name" value="LIPASE"/>
    <property type="match status" value="1"/>
</dbReference>
<dbReference type="InterPro" id="IPR002918">
    <property type="entry name" value="Lipase_EstA/Esterase_EstB"/>
</dbReference>
<evidence type="ECO:0000313" key="3">
    <source>
        <dbReference type="Proteomes" id="UP000656881"/>
    </source>
</evidence>
<dbReference type="Gene3D" id="3.40.50.1820">
    <property type="entry name" value="alpha/beta hydrolase"/>
    <property type="match status" value="1"/>
</dbReference>
<keyword evidence="3" id="KW-1185">Reference proteome</keyword>
<sequence>MNTPSAPTRPRRAAHRRAAAVLVPLALAATALTATAAPAQATSQTGEQPRKQYPVGGVAEGVSNFLFSPNAVSGVNDWNCKPTAAHPNPVVLVHGTGVNLGANWVKMGPTLANEGHCVFAFNYGMGSPLNLGGRVGGLTSIAKSAETMRDFVDKVLAATGAKKVNVLGHSQGGMMPNYYLKRLGGAQKVDRLVALAPTNHGTTLSGLVNLGKALGLLGVVNSAFDHLNLSGLKDQEEGSDFQKALWADGDTVPGVRYTVIATKYDLVASPYSNGFLKGDKVRNIALQDQCPKNPVGHVGLFTDGPTTQNVVNALGADKPDFKPACQDYGLPF</sequence>
<evidence type="ECO:0000256" key="1">
    <source>
        <dbReference type="SAM" id="SignalP"/>
    </source>
</evidence>
<accession>A0ABQ2LTC2</accession>
<proteinExistence type="predicted"/>
<evidence type="ECO:0008006" key="4">
    <source>
        <dbReference type="Google" id="ProtNLM"/>
    </source>
</evidence>
<reference evidence="3" key="1">
    <citation type="journal article" date="2019" name="Int. J. Syst. Evol. Microbiol.">
        <title>The Global Catalogue of Microorganisms (GCM) 10K type strain sequencing project: providing services to taxonomists for standard genome sequencing and annotation.</title>
        <authorList>
            <consortium name="The Broad Institute Genomics Platform"/>
            <consortium name="The Broad Institute Genome Sequencing Center for Infectious Disease"/>
            <person name="Wu L."/>
            <person name="Ma J."/>
        </authorList>
    </citation>
    <scope>NUCLEOTIDE SEQUENCE [LARGE SCALE GENOMIC DNA]</scope>
    <source>
        <strain evidence="3">CGMCC 4.7349</strain>
    </source>
</reference>
<protein>
    <recommendedName>
        <fullName evidence="4">Alpha/beta fold hydrolase</fullName>
    </recommendedName>
</protein>
<gene>
    <name evidence="2" type="ORF">GCM10012286_25510</name>
</gene>
<dbReference type="Proteomes" id="UP000656881">
    <property type="component" value="Unassembled WGS sequence"/>
</dbReference>
<organism evidence="2 3">
    <name type="scientific">Streptomyces lasiicapitis</name>
    <dbReference type="NCBI Taxonomy" id="1923961"/>
    <lineage>
        <taxon>Bacteria</taxon>
        <taxon>Bacillati</taxon>
        <taxon>Actinomycetota</taxon>
        <taxon>Actinomycetes</taxon>
        <taxon>Kitasatosporales</taxon>
        <taxon>Streptomycetaceae</taxon>
        <taxon>Streptomyces</taxon>
    </lineage>
</organism>
<dbReference type="EMBL" id="BMNG01000005">
    <property type="protein sequence ID" value="GGO42913.1"/>
    <property type="molecule type" value="Genomic_DNA"/>
</dbReference>
<feature type="signal peptide" evidence="1">
    <location>
        <begin position="1"/>
        <end position="36"/>
    </location>
</feature>
<keyword evidence="1" id="KW-0732">Signal</keyword>
<feature type="chain" id="PRO_5047478580" description="Alpha/beta fold hydrolase" evidence="1">
    <location>
        <begin position="37"/>
        <end position="332"/>
    </location>
</feature>
<comment type="caution">
    <text evidence="2">The sequence shown here is derived from an EMBL/GenBank/DDBJ whole genome shotgun (WGS) entry which is preliminary data.</text>
</comment>
<name>A0ABQ2LTC2_9ACTN</name>
<dbReference type="SUPFAM" id="SSF53474">
    <property type="entry name" value="alpha/beta-Hydrolases"/>
    <property type="match status" value="1"/>
</dbReference>
<dbReference type="InterPro" id="IPR029058">
    <property type="entry name" value="AB_hydrolase_fold"/>
</dbReference>